<dbReference type="SUPFAM" id="SSF56281">
    <property type="entry name" value="Metallo-hydrolase/oxidoreductase"/>
    <property type="match status" value="1"/>
</dbReference>
<dbReference type="InterPro" id="IPR050855">
    <property type="entry name" value="NDM-1-like"/>
</dbReference>
<dbReference type="SMART" id="SM00849">
    <property type="entry name" value="Lactamase_B"/>
    <property type="match status" value="1"/>
</dbReference>
<dbReference type="PANTHER" id="PTHR42951">
    <property type="entry name" value="METALLO-BETA-LACTAMASE DOMAIN-CONTAINING"/>
    <property type="match status" value="1"/>
</dbReference>
<organism evidence="2 3">
    <name type="scientific">Halopenitus persicus</name>
    <dbReference type="NCBI Taxonomy" id="1048396"/>
    <lineage>
        <taxon>Archaea</taxon>
        <taxon>Methanobacteriati</taxon>
        <taxon>Methanobacteriota</taxon>
        <taxon>Stenosarchaea group</taxon>
        <taxon>Halobacteria</taxon>
        <taxon>Halobacteriales</taxon>
        <taxon>Haloferacaceae</taxon>
        <taxon>Halopenitus</taxon>
    </lineage>
</organism>
<evidence type="ECO:0000313" key="3">
    <source>
        <dbReference type="Proteomes" id="UP000199079"/>
    </source>
</evidence>
<name>A0A1H3M103_9EURY</name>
<dbReference type="PANTHER" id="PTHR42951:SF4">
    <property type="entry name" value="ACYL-COENZYME A THIOESTERASE MBLAC2"/>
    <property type="match status" value="1"/>
</dbReference>
<dbReference type="OrthoDB" id="197151at2157"/>
<dbReference type="Proteomes" id="UP000199079">
    <property type="component" value="Unassembled WGS sequence"/>
</dbReference>
<dbReference type="CDD" id="cd07726">
    <property type="entry name" value="ST1585-like_MBL-fold"/>
    <property type="match status" value="1"/>
</dbReference>
<evidence type="ECO:0000313" key="2">
    <source>
        <dbReference type="EMBL" id="SDY70391.1"/>
    </source>
</evidence>
<gene>
    <name evidence="2" type="ORF">SAMN05216564_10895</name>
</gene>
<dbReference type="Pfam" id="PF00753">
    <property type="entry name" value="Lactamase_B"/>
    <property type="match status" value="1"/>
</dbReference>
<dbReference type="RefSeq" id="WP_092734028.1">
    <property type="nucleotide sequence ID" value="NZ_FNPC01000008.1"/>
</dbReference>
<dbReference type="InterPro" id="IPR036866">
    <property type="entry name" value="RibonucZ/Hydroxyglut_hydro"/>
</dbReference>
<feature type="domain" description="Metallo-beta-lactamase" evidence="1">
    <location>
        <begin position="50"/>
        <end position="248"/>
    </location>
</feature>
<dbReference type="InterPro" id="IPR001279">
    <property type="entry name" value="Metallo-B-lactamas"/>
</dbReference>
<dbReference type="EMBL" id="FNPC01000008">
    <property type="protein sequence ID" value="SDY70391.1"/>
    <property type="molecule type" value="Genomic_DNA"/>
</dbReference>
<proteinExistence type="predicted"/>
<accession>A0A1H3M103</accession>
<sequence>MARDETSSDGDGVIGRHEADVDRLAPGEFEAVRGVEDLYYHDTGMFDAPGYGSVYVYDTPKPAVIDTGTGANVDTLFETLSEIGIGTDDLAWILPTHVHLDHAGGAGLLADTYPEASVRVHSRGVRHLTDPSRLVEGTKAAVGDQWRHYADPEPIPEARVGGLAHGDTIDLGDRELEVLEAPGHAPHQTVFHEPDDGVVFTADAAGIYVPQIDAVTPTTPPPQFDLDQSLADAAAIADLDPSTLCFSHFGPRTFEPAVIEEFQRASVEWVEAVRRKREELESDEAVIRHFERTTELDQVWTTERAEANERLNVRGVLTMLDE</sequence>
<keyword evidence="3" id="KW-1185">Reference proteome</keyword>
<reference evidence="3" key="1">
    <citation type="submission" date="2016-10" db="EMBL/GenBank/DDBJ databases">
        <authorList>
            <person name="Varghese N."/>
            <person name="Submissions S."/>
        </authorList>
    </citation>
    <scope>NUCLEOTIDE SEQUENCE [LARGE SCALE GENOMIC DNA]</scope>
    <source>
        <strain evidence="3">DC30,IBRC 10041,KCTC 4046</strain>
    </source>
</reference>
<dbReference type="AlphaFoldDB" id="A0A1H3M103"/>
<protein>
    <submittedName>
        <fullName evidence="2">Glyoxylase, beta-lactamase superfamily II</fullName>
    </submittedName>
</protein>
<dbReference type="InterPro" id="IPR037482">
    <property type="entry name" value="ST1585_MBL-fold"/>
</dbReference>
<dbReference type="Gene3D" id="3.60.15.10">
    <property type="entry name" value="Ribonuclease Z/Hydroxyacylglutathione hydrolase-like"/>
    <property type="match status" value="1"/>
</dbReference>
<evidence type="ECO:0000259" key="1">
    <source>
        <dbReference type="SMART" id="SM00849"/>
    </source>
</evidence>